<keyword evidence="6" id="KW-1185">Reference proteome</keyword>
<organism evidence="5 6">
    <name type="scientific">Ideonella azotifigens</name>
    <dbReference type="NCBI Taxonomy" id="513160"/>
    <lineage>
        <taxon>Bacteria</taxon>
        <taxon>Pseudomonadati</taxon>
        <taxon>Pseudomonadota</taxon>
        <taxon>Betaproteobacteria</taxon>
        <taxon>Burkholderiales</taxon>
        <taxon>Sphaerotilaceae</taxon>
        <taxon>Ideonella</taxon>
    </lineage>
</organism>
<evidence type="ECO:0000313" key="5">
    <source>
        <dbReference type="EMBL" id="GAA0760253.1"/>
    </source>
</evidence>
<dbReference type="InterPro" id="IPR051407">
    <property type="entry name" value="Bact_OM_lipoprot/Surf_antigen"/>
</dbReference>
<evidence type="ECO:0000256" key="2">
    <source>
        <dbReference type="ARBA" id="ARBA00023136"/>
    </source>
</evidence>
<dbReference type="Pfam" id="PF05433">
    <property type="entry name" value="Rick_17kDa_Anti"/>
    <property type="match status" value="1"/>
</dbReference>
<reference evidence="5 6" key="1">
    <citation type="journal article" date="2019" name="Int. J. Syst. Evol. Microbiol.">
        <title>The Global Catalogue of Microorganisms (GCM) 10K type strain sequencing project: providing services to taxonomists for standard genome sequencing and annotation.</title>
        <authorList>
            <consortium name="The Broad Institute Genomics Platform"/>
            <consortium name="The Broad Institute Genome Sequencing Center for Infectious Disease"/>
            <person name="Wu L."/>
            <person name="Ma J."/>
        </authorList>
    </citation>
    <scope>NUCLEOTIDE SEQUENCE [LARGE SCALE GENOMIC DNA]</scope>
    <source>
        <strain evidence="5 6">JCM 15503</strain>
    </source>
</reference>
<keyword evidence="3" id="KW-0812">Transmembrane</keyword>
<protein>
    <submittedName>
        <fullName evidence="5">Glycine zipper 2TM domain-containing protein</fullName>
    </submittedName>
</protein>
<dbReference type="RefSeq" id="WP_231010010.1">
    <property type="nucleotide sequence ID" value="NZ_BAAAEW010000026.1"/>
</dbReference>
<feature type="transmembrane region" description="Helical" evidence="3">
    <location>
        <begin position="20"/>
        <end position="40"/>
    </location>
</feature>
<dbReference type="Proteomes" id="UP001500279">
    <property type="component" value="Unassembled WGS sequence"/>
</dbReference>
<evidence type="ECO:0000256" key="3">
    <source>
        <dbReference type="SAM" id="Phobius"/>
    </source>
</evidence>
<comment type="subcellular location">
    <subcellularLocation>
        <location evidence="1">Membrane</location>
    </subcellularLocation>
</comment>
<evidence type="ECO:0000313" key="6">
    <source>
        <dbReference type="Proteomes" id="UP001500279"/>
    </source>
</evidence>
<evidence type="ECO:0000256" key="1">
    <source>
        <dbReference type="ARBA" id="ARBA00004370"/>
    </source>
</evidence>
<dbReference type="InterPro" id="IPR008816">
    <property type="entry name" value="Gly_zipper_2TM_dom"/>
</dbReference>
<dbReference type="PANTHER" id="PTHR35603:SF2">
    <property type="entry name" value="OUTER MEMBRANE LIPOPROTEIN"/>
    <property type="match status" value="1"/>
</dbReference>
<sequence length="244" mass="24197">MNPSTTVPSSSASSGLPRAVWVAGGLMAVAIAALAGTVVWQRSQISAAPTSEVATLPATPATLLDDAASAPMAAAPAPVPQQAEVVEPAVKPVAAVKHATPKPTKPANAYPADTTTAKAEDYPVEAPPAPPAPVICATCGTIESVETVTVEGKGSGAGAVAGGVAGAVIGNQFGKGGGRTAARLLGAVGGAFAGNAIEKHARTETVYRMHVRMDDGTRRTITQPQPVSVGTAVTVEGNSMRVGH</sequence>
<accession>A0ABN1KAI1</accession>
<name>A0ABN1KAI1_9BURK</name>
<evidence type="ECO:0000259" key="4">
    <source>
        <dbReference type="Pfam" id="PF05433"/>
    </source>
</evidence>
<feature type="domain" description="Glycine zipper 2TM" evidence="4">
    <location>
        <begin position="157"/>
        <end position="198"/>
    </location>
</feature>
<proteinExistence type="predicted"/>
<keyword evidence="3" id="KW-1133">Transmembrane helix</keyword>
<gene>
    <name evidence="5" type="ORF">GCM10009107_42570</name>
</gene>
<dbReference type="PANTHER" id="PTHR35603">
    <property type="match status" value="1"/>
</dbReference>
<comment type="caution">
    <text evidence="5">The sequence shown here is derived from an EMBL/GenBank/DDBJ whole genome shotgun (WGS) entry which is preliminary data.</text>
</comment>
<keyword evidence="2 3" id="KW-0472">Membrane</keyword>
<dbReference type="EMBL" id="BAAAEW010000026">
    <property type="protein sequence ID" value="GAA0760253.1"/>
    <property type="molecule type" value="Genomic_DNA"/>
</dbReference>